<evidence type="ECO:0000313" key="3">
    <source>
        <dbReference type="Proteomes" id="UP000007814"/>
    </source>
</evidence>
<protein>
    <submittedName>
        <fullName evidence="2">Uncharacterized protein</fullName>
    </submittedName>
</protein>
<evidence type="ECO:0000256" key="1">
    <source>
        <dbReference type="SAM" id="MobiDB-lite"/>
    </source>
</evidence>
<dbReference type="AlphaFoldDB" id="J2ZNC5"/>
<evidence type="ECO:0000313" key="2">
    <source>
        <dbReference type="EMBL" id="EJN83995.1"/>
    </source>
</evidence>
<name>J2ZNC5_ACTNH</name>
<proteinExistence type="predicted"/>
<gene>
    <name evidence="2" type="ORF">HMPREF1129_1113</name>
</gene>
<organism evidence="2 3">
    <name type="scientific">Actinomyces naeslundii (strain ATCC 12104 / DSM 43013 / CCUG 2238 / JCM 8349 / NCTC 10301 / Howell 279)</name>
    <dbReference type="NCBI Taxonomy" id="1115803"/>
    <lineage>
        <taxon>Bacteria</taxon>
        <taxon>Bacillati</taxon>
        <taxon>Actinomycetota</taxon>
        <taxon>Actinomycetes</taxon>
        <taxon>Actinomycetales</taxon>
        <taxon>Actinomycetaceae</taxon>
        <taxon>Actinomyces</taxon>
    </lineage>
</organism>
<accession>J2ZNC5</accession>
<comment type="caution">
    <text evidence="2">The sequence shown here is derived from an EMBL/GenBank/DDBJ whole genome shotgun (WGS) entry which is preliminary data.</text>
</comment>
<reference evidence="2 3" key="1">
    <citation type="submission" date="2012-07" db="EMBL/GenBank/DDBJ databases">
        <authorList>
            <person name="Durkin A.S."/>
            <person name="McCorrison J."/>
            <person name="Torralba M."/>
            <person name="Gillis M."/>
            <person name="Methe B."/>
            <person name="Sutton G."/>
            <person name="Nelson K.E."/>
        </authorList>
    </citation>
    <scope>NUCLEOTIDE SEQUENCE [LARGE SCALE GENOMIC DNA]</scope>
    <source>
        <strain evidence="3">ATCC 12104 / DSM 43013 / CCUG 2238 / JCM 8349 / NCTC 10301 / Howell 279</strain>
    </source>
</reference>
<dbReference type="EMBL" id="ALJK01000187">
    <property type="protein sequence ID" value="EJN83995.1"/>
    <property type="molecule type" value="Genomic_DNA"/>
</dbReference>
<feature type="region of interest" description="Disordered" evidence="1">
    <location>
        <begin position="1"/>
        <end position="34"/>
    </location>
</feature>
<dbReference type="Proteomes" id="UP000007814">
    <property type="component" value="Unassembled WGS sequence"/>
</dbReference>
<sequence>MALPGDSHQDTDVGASDPLSSDAPDRNHVRGSYSNDRMVRHVAVLAVGVYTGHAVHHRRGGGIHDRILFP</sequence>